<reference evidence="1 2" key="1">
    <citation type="submission" date="2020-05" db="EMBL/GenBank/DDBJ databases">
        <title>Vigna angularis (adzuki bean) Var. LongXiaoDou No. 4 denovo assembly.</title>
        <authorList>
            <person name="Xiang H."/>
        </authorList>
    </citation>
    <scope>NUCLEOTIDE SEQUENCE [LARGE SCALE GENOMIC DNA]</scope>
    <source>
        <tissue evidence="1">Leaf</tissue>
    </source>
</reference>
<accession>A0A8T0KJQ8</accession>
<gene>
    <name evidence="1" type="ORF">HKW66_Vig0102320</name>
</gene>
<dbReference type="EMBL" id="JABFOF010000004">
    <property type="protein sequence ID" value="KAG2399914.1"/>
    <property type="molecule type" value="Genomic_DNA"/>
</dbReference>
<name>A0A8T0KJQ8_PHAAN</name>
<proteinExistence type="predicted"/>
<evidence type="ECO:0000313" key="1">
    <source>
        <dbReference type="EMBL" id="KAG2399914.1"/>
    </source>
</evidence>
<comment type="caution">
    <text evidence="1">The sequence shown here is derived from an EMBL/GenBank/DDBJ whole genome shotgun (WGS) entry which is preliminary data.</text>
</comment>
<sequence>MILWVIEHSATDRLEASESTWLGRKHVVVTYHLFLCLSPVKTALQNHKFTTEQNLAAVYANILQ</sequence>
<dbReference type="AlphaFoldDB" id="A0A8T0KJQ8"/>
<dbReference type="Proteomes" id="UP000743370">
    <property type="component" value="Unassembled WGS sequence"/>
</dbReference>
<protein>
    <submittedName>
        <fullName evidence="1">Uncharacterized protein</fullName>
    </submittedName>
</protein>
<evidence type="ECO:0000313" key="2">
    <source>
        <dbReference type="Proteomes" id="UP000743370"/>
    </source>
</evidence>
<organism evidence="1 2">
    <name type="scientific">Phaseolus angularis</name>
    <name type="common">Azuki bean</name>
    <name type="synonym">Vigna angularis</name>
    <dbReference type="NCBI Taxonomy" id="3914"/>
    <lineage>
        <taxon>Eukaryota</taxon>
        <taxon>Viridiplantae</taxon>
        <taxon>Streptophyta</taxon>
        <taxon>Embryophyta</taxon>
        <taxon>Tracheophyta</taxon>
        <taxon>Spermatophyta</taxon>
        <taxon>Magnoliopsida</taxon>
        <taxon>eudicotyledons</taxon>
        <taxon>Gunneridae</taxon>
        <taxon>Pentapetalae</taxon>
        <taxon>rosids</taxon>
        <taxon>fabids</taxon>
        <taxon>Fabales</taxon>
        <taxon>Fabaceae</taxon>
        <taxon>Papilionoideae</taxon>
        <taxon>50 kb inversion clade</taxon>
        <taxon>NPAAA clade</taxon>
        <taxon>indigoferoid/millettioid clade</taxon>
        <taxon>Phaseoleae</taxon>
        <taxon>Vigna</taxon>
    </lineage>
</organism>